<reference evidence="3" key="1">
    <citation type="submission" date="2009-11" db="EMBL/GenBank/DDBJ databases">
        <title>The complete chromosome of Xylanimonas cellulosilytica DSM 15894.</title>
        <authorList>
            <consortium name="US DOE Joint Genome Institute (JGI-PGF)"/>
            <person name="Lucas S."/>
            <person name="Copeland A."/>
            <person name="Lapidus A."/>
            <person name="Glavina del Rio T."/>
            <person name="Dalin E."/>
            <person name="Tice H."/>
            <person name="Bruce D."/>
            <person name="Goodwin L."/>
            <person name="Pitluck S."/>
            <person name="Kyrpides N."/>
            <person name="Mavromatis K."/>
            <person name="Ivanova N."/>
            <person name="Mikhailova N."/>
            <person name="Foster B."/>
            <person name="Clum A."/>
            <person name="Brettin T."/>
            <person name="Detter J.C."/>
            <person name="Han C."/>
            <person name="Larimer F."/>
            <person name="Land M."/>
            <person name="Hauser L."/>
            <person name="Markowitz V."/>
            <person name="Cheng J.F."/>
            <person name="Hugenholtz P."/>
            <person name="Woyke T."/>
            <person name="Wu D."/>
            <person name="Gehrich-Schroeter G."/>
            <person name="Schneider S."/>
            <person name="Pukall S.R."/>
            <person name="Klenk H.P."/>
            <person name="Eisen J.A."/>
        </authorList>
    </citation>
    <scope>NUCLEOTIDE SEQUENCE [LARGE SCALE GENOMIC DNA]</scope>
    <source>
        <strain evidence="3">DSM 15894 / CECT 5975 / LMG 20990 / XIL07</strain>
    </source>
</reference>
<keyword evidence="1" id="KW-0812">Transmembrane</keyword>
<dbReference type="HOGENOM" id="CLU_1668741_0_0_11"/>
<gene>
    <name evidence="2" type="ordered locus">Xcel_0594</name>
</gene>
<dbReference type="KEGG" id="xce:Xcel_0594"/>
<proteinExistence type="predicted"/>
<keyword evidence="1" id="KW-1133">Transmembrane helix</keyword>
<dbReference type="EMBL" id="CP001821">
    <property type="protein sequence ID" value="ACZ29633.1"/>
    <property type="molecule type" value="Genomic_DNA"/>
</dbReference>
<reference evidence="2 3" key="2">
    <citation type="journal article" date="2010" name="Stand. Genomic Sci.">
        <title>Complete genome sequence of Xylanimonas cellulosilytica type strain (XIL07).</title>
        <authorList>
            <person name="Foster B."/>
            <person name="Pukall R."/>
            <person name="Abt B."/>
            <person name="Nolan M."/>
            <person name="Glavina Del Rio T."/>
            <person name="Chen F."/>
            <person name="Lucas S."/>
            <person name="Tice H."/>
            <person name="Pitluck S."/>
            <person name="Cheng J.-F."/>
            <person name="Chertkov O."/>
            <person name="Brettin T."/>
            <person name="Han C."/>
            <person name="Detter J.C."/>
            <person name="Bruce D."/>
            <person name="Goodwin L."/>
            <person name="Ivanova N."/>
            <person name="Mavromatis K."/>
            <person name="Pati A."/>
            <person name="Mikhailova N."/>
            <person name="Chen A."/>
            <person name="Palaniappan K."/>
            <person name="Land M."/>
            <person name="Hauser L."/>
            <person name="Chang Y.-J."/>
            <person name="Jeffries C.D."/>
            <person name="Chain P."/>
            <person name="Rohde M."/>
            <person name="Goeker M."/>
            <person name="Bristow J."/>
            <person name="Eisen J.A."/>
            <person name="Markowitz V."/>
            <person name="Hugenholtz P."/>
            <person name="Kyrpides N.C."/>
            <person name="Klenk H.-P."/>
            <person name="Lapidus A."/>
        </authorList>
    </citation>
    <scope>NUCLEOTIDE SEQUENCE [LARGE SCALE GENOMIC DNA]</scope>
    <source>
        <strain evidence="3">DSM 15894 / CECT 5975 / LMG 20990 / XIL07</strain>
    </source>
</reference>
<dbReference type="Proteomes" id="UP000002255">
    <property type="component" value="Chromosome"/>
</dbReference>
<name>D1BWQ1_XYLCX</name>
<evidence type="ECO:0000256" key="1">
    <source>
        <dbReference type="SAM" id="Phobius"/>
    </source>
</evidence>
<keyword evidence="1" id="KW-0472">Membrane</keyword>
<keyword evidence="3" id="KW-1185">Reference proteome</keyword>
<protein>
    <submittedName>
        <fullName evidence="2">Uncharacterized protein</fullName>
    </submittedName>
</protein>
<organism evidence="2 3">
    <name type="scientific">Xylanimonas cellulosilytica (strain DSM 15894 / JCM 12276 / CECT 5975 / KCTC 9989 / LMG 20990 / NBRC 107835 / XIL07)</name>
    <dbReference type="NCBI Taxonomy" id="446471"/>
    <lineage>
        <taxon>Bacteria</taxon>
        <taxon>Bacillati</taxon>
        <taxon>Actinomycetota</taxon>
        <taxon>Actinomycetes</taxon>
        <taxon>Micrococcales</taxon>
        <taxon>Promicromonosporaceae</taxon>
        <taxon>Xylanimonas</taxon>
    </lineage>
</organism>
<feature type="transmembrane region" description="Helical" evidence="1">
    <location>
        <begin position="103"/>
        <end position="125"/>
    </location>
</feature>
<sequence length="158" mass="16259">MNTSEWQRSRLQDLADRETDHNPRCLACDDPGDVHSPDLCAPLCHACAGTFGRWAAANPDAFFEDWPPVNPDAPLDLTGGGVIPAGVNARTAQAEGHASAHGLGVGIVVAVIMTLLAGGFITLLSGEVGSAPHLTAGFGQLAAAMGLLARLVQTGALR</sequence>
<dbReference type="RefSeq" id="WP_012877377.1">
    <property type="nucleotide sequence ID" value="NC_013530.1"/>
</dbReference>
<feature type="transmembrane region" description="Helical" evidence="1">
    <location>
        <begin position="131"/>
        <end position="152"/>
    </location>
</feature>
<accession>D1BWQ1</accession>
<evidence type="ECO:0000313" key="3">
    <source>
        <dbReference type="Proteomes" id="UP000002255"/>
    </source>
</evidence>
<dbReference type="OrthoDB" id="9885408at2"/>
<dbReference type="AlphaFoldDB" id="D1BWQ1"/>
<evidence type="ECO:0000313" key="2">
    <source>
        <dbReference type="EMBL" id="ACZ29633.1"/>
    </source>
</evidence>
<dbReference type="STRING" id="446471.Xcel_0594"/>